<dbReference type="AlphaFoldDB" id="A0A6L2J3Q0"/>
<dbReference type="Pfam" id="PF13966">
    <property type="entry name" value="zf-RVT"/>
    <property type="match status" value="1"/>
</dbReference>
<dbReference type="InterPro" id="IPR026960">
    <property type="entry name" value="RVT-Znf"/>
</dbReference>
<dbReference type="CDD" id="cd01650">
    <property type="entry name" value="RT_nLTR_like"/>
    <property type="match status" value="1"/>
</dbReference>
<proteinExistence type="predicted"/>
<evidence type="ECO:0000259" key="4">
    <source>
        <dbReference type="Pfam" id="PF14111"/>
    </source>
</evidence>
<evidence type="ECO:0000259" key="2">
    <source>
        <dbReference type="Pfam" id="PF00078"/>
    </source>
</evidence>
<dbReference type="InterPro" id="IPR025558">
    <property type="entry name" value="DUF4283"/>
</dbReference>
<dbReference type="Pfam" id="PF14111">
    <property type="entry name" value="DUF4283"/>
    <property type="match status" value="1"/>
</dbReference>
<feature type="region of interest" description="Disordered" evidence="1">
    <location>
        <begin position="1"/>
        <end position="20"/>
    </location>
</feature>
<dbReference type="Pfam" id="PF00078">
    <property type="entry name" value="RVT_1"/>
    <property type="match status" value="1"/>
</dbReference>
<feature type="domain" description="DUF4283" evidence="4">
    <location>
        <begin position="76"/>
        <end position="116"/>
    </location>
</feature>
<dbReference type="Gene3D" id="3.60.10.10">
    <property type="entry name" value="Endonuclease/exonuclease/phosphatase"/>
    <property type="match status" value="1"/>
</dbReference>
<feature type="domain" description="Reverse transcriptase zinc-binding" evidence="3">
    <location>
        <begin position="995"/>
        <end position="1084"/>
    </location>
</feature>
<reference evidence="5" key="1">
    <citation type="journal article" date="2019" name="Sci. Rep.">
        <title>Draft genome of Tanacetum cinerariifolium, the natural source of mosquito coil.</title>
        <authorList>
            <person name="Yamashiro T."/>
            <person name="Shiraishi A."/>
            <person name="Satake H."/>
            <person name="Nakayama K."/>
        </authorList>
    </citation>
    <scope>NUCLEOTIDE SEQUENCE</scope>
</reference>
<dbReference type="SUPFAM" id="SSF56219">
    <property type="entry name" value="DNase I-like"/>
    <property type="match status" value="1"/>
</dbReference>
<gene>
    <name evidence="5" type="ORF">Tci_003419</name>
</gene>
<dbReference type="PANTHER" id="PTHR33116">
    <property type="entry name" value="REVERSE TRANSCRIPTASE ZINC-BINDING DOMAIN-CONTAINING PROTEIN-RELATED-RELATED"/>
    <property type="match status" value="1"/>
</dbReference>
<protein>
    <recommendedName>
        <fullName evidence="6">Reverse transcriptase domain-containing protein</fullName>
    </recommendedName>
</protein>
<evidence type="ECO:0000313" key="5">
    <source>
        <dbReference type="EMBL" id="GEU31441.1"/>
    </source>
</evidence>
<feature type="domain" description="Reverse transcriptase" evidence="2">
    <location>
        <begin position="651"/>
        <end position="744"/>
    </location>
</feature>
<sequence length="1192" mass="135928">MDAWNDPNVSVMHSPKVTPTSPPKSFLDAVVVETHNTQPRVNFRSLIIDEHVENSDCVLPMEHTKFGFQSVMRDDDDVYYFKFTSMTGLEQVLEKGPWLIRNLPLILTKWSPNMSLSKDKVTKVPVWVKIHKVPVVAYSEDGLSIIATQTGKPIMLDAFTSAMCAEPYGRLGFARTLIEVMAEKELKSQVTMVVPMVNGEGHSMAKMDVVHKWKPSRCDECLVFGHANEQCPKRVIDTPKKLLLSKMMDSPLLLIGRTKARRMLLKRNMLELEENGENNNGIKLRNLFDKLNDISYQVDPNCDMGDVGITSDTTKPDEDSDSEVEESIYAGNKTIERRTLWADLDLHKYVVRDFPWVLMGDFNVALNIEDSYLGLTKMNLAMCDFKDCVKKIEVIDINSFGLHYTWNQKLKASNGVLKKLDRIMGNIGFVDNFLGAYAIFQPYRISNHSPAVLKLPSLSVEGHAMFQVTQKMKNVKKPLRKLLHDQGNLQDRVNRLRVELDVVQKALDSDPSNSLLRDEEVVYIQAIEVITNSANVVVTGNEVPDVFVAHYESFLVTNIDCTDLDTTWLFVKHVFEFSNANMVCQVSNDEIKRAMFDIGDGKSHGPDGYTSAFFKKGWDVVGSDVCRVVRNFFDNGKLLKELNNTFLALIPKVTTPMRVNDFRPISCYNVLFKCISKILTNRIIEGIKDVVSENQSDFVPGRRISDNILLTQELMHNYHLDHGQNRCAFKVDIQKAYDTVDWRFWVLSSRDLGFIIPWQTGFKAGRSSFSLLIYVGDANSDFDAPKMDDLFLFSRGDLDSAKVIMESLDEFKLVSGLVPSIPKSTVYFCNVTSHVKLAILNIMPFAEGILHVQYLGRLQLCKSVISSMQVYWASVLVIPMGIVRDIQQLIRGFLCCNGDYKRGKAKVGNGLNTSLWFDRWCIQGPLIWFLSPRDIAREGYTLKTCVADLITNGAWNWPISWLAKAPTISSIVVPLLRGHVDKVFWRSSNGSMSTFSVKLAWEALRPRGAEVGWCSVVWFSHCIPRHAFNLWLIMRRCLKTQDNLRSWDVGEIVIISPLRCSMCNLVMDSHEHLFFECVYSSNVWRFVRTFAGMESVSPRLEDIVDRLRPMAAKRTFKSIVGKLILAATAYFIWSERNNHLFKNVRRSLEELNDLIMVVVRLKLTTFRFKNKLEVMSMLAKWKLPNNFRIYGP</sequence>
<organism evidence="5">
    <name type="scientific">Tanacetum cinerariifolium</name>
    <name type="common">Dalmatian daisy</name>
    <name type="synonym">Chrysanthemum cinerariifolium</name>
    <dbReference type="NCBI Taxonomy" id="118510"/>
    <lineage>
        <taxon>Eukaryota</taxon>
        <taxon>Viridiplantae</taxon>
        <taxon>Streptophyta</taxon>
        <taxon>Embryophyta</taxon>
        <taxon>Tracheophyta</taxon>
        <taxon>Spermatophyta</taxon>
        <taxon>Magnoliopsida</taxon>
        <taxon>eudicotyledons</taxon>
        <taxon>Gunneridae</taxon>
        <taxon>Pentapetalae</taxon>
        <taxon>asterids</taxon>
        <taxon>campanulids</taxon>
        <taxon>Asterales</taxon>
        <taxon>Asteraceae</taxon>
        <taxon>Asteroideae</taxon>
        <taxon>Anthemideae</taxon>
        <taxon>Anthemidinae</taxon>
        <taxon>Tanacetum</taxon>
    </lineage>
</organism>
<dbReference type="InterPro" id="IPR000477">
    <property type="entry name" value="RT_dom"/>
</dbReference>
<dbReference type="InterPro" id="IPR036691">
    <property type="entry name" value="Endo/exonu/phosph_ase_sf"/>
</dbReference>
<evidence type="ECO:0000259" key="3">
    <source>
        <dbReference type="Pfam" id="PF13966"/>
    </source>
</evidence>
<accession>A0A6L2J3Q0</accession>
<dbReference type="PANTHER" id="PTHR33116:SF78">
    <property type="entry name" value="OS12G0587133 PROTEIN"/>
    <property type="match status" value="1"/>
</dbReference>
<evidence type="ECO:0000256" key="1">
    <source>
        <dbReference type="SAM" id="MobiDB-lite"/>
    </source>
</evidence>
<name>A0A6L2J3Q0_TANCI</name>
<dbReference type="EMBL" id="BKCJ010000252">
    <property type="protein sequence ID" value="GEU31441.1"/>
    <property type="molecule type" value="Genomic_DNA"/>
</dbReference>
<comment type="caution">
    <text evidence="5">The sequence shown here is derived from an EMBL/GenBank/DDBJ whole genome shotgun (WGS) entry which is preliminary data.</text>
</comment>
<evidence type="ECO:0008006" key="6">
    <source>
        <dbReference type="Google" id="ProtNLM"/>
    </source>
</evidence>